<keyword evidence="2" id="KW-1185">Reference proteome</keyword>
<proteinExistence type="predicted"/>
<comment type="caution">
    <text evidence="1">The sequence shown here is derived from an EMBL/GenBank/DDBJ whole genome shotgun (WGS) entry which is preliminary data.</text>
</comment>
<dbReference type="EMBL" id="JBEUSY010000528">
    <property type="protein sequence ID" value="KAL1227993.1"/>
    <property type="molecule type" value="Genomic_DNA"/>
</dbReference>
<organism evidence="1 2">
    <name type="scientific">Trichinella spiralis</name>
    <name type="common">Trichina worm</name>
    <dbReference type="NCBI Taxonomy" id="6334"/>
    <lineage>
        <taxon>Eukaryota</taxon>
        <taxon>Metazoa</taxon>
        <taxon>Ecdysozoa</taxon>
        <taxon>Nematoda</taxon>
        <taxon>Enoplea</taxon>
        <taxon>Dorylaimia</taxon>
        <taxon>Trichinellida</taxon>
        <taxon>Trichinellidae</taxon>
        <taxon>Trichinella</taxon>
    </lineage>
</organism>
<protein>
    <submittedName>
        <fullName evidence="1">3-isopropylmalate dehydratase large subunit</fullName>
    </submittedName>
</protein>
<evidence type="ECO:0000313" key="2">
    <source>
        <dbReference type="Proteomes" id="UP001558632"/>
    </source>
</evidence>
<evidence type="ECO:0000313" key="1">
    <source>
        <dbReference type="EMBL" id="KAL1227993.1"/>
    </source>
</evidence>
<dbReference type="Proteomes" id="UP001558632">
    <property type="component" value="Unassembled WGS sequence"/>
</dbReference>
<reference evidence="1 2" key="1">
    <citation type="submission" date="2024-07" db="EMBL/GenBank/DDBJ databases">
        <title>Enhanced genomic and transcriptomic resources for Trichinella pseudospiralis and T. spiralis underpin the discovery of pronounced molecular differences between stages and species.</title>
        <authorList>
            <person name="Pasi K.K."/>
            <person name="La Rosa G."/>
            <person name="Gomez-Morales M.A."/>
            <person name="Tosini F."/>
            <person name="Sumanam S."/>
            <person name="Young N.D."/>
            <person name="Chang B.C."/>
            <person name="Robin G.B."/>
        </authorList>
    </citation>
    <scope>NUCLEOTIDE SEQUENCE [LARGE SCALE GENOMIC DNA]</scope>
    <source>
        <strain evidence="1">ISS534</strain>
    </source>
</reference>
<sequence>MEKLAPNEPDQLRSLGFCIFFSFFIFKQTTNVSRDACSTTPMHKSWLDTLDADIGQLALRLFVFEMNPNSIRYGTVLLSRPHPIGQTWPIQGRTANPHHCSTHQL</sequence>
<name>A0ABR3K3Y3_TRISP</name>
<accession>A0ABR3K3Y3</accession>
<gene>
    <name evidence="1" type="ORF">TSPI_02983</name>
</gene>